<proteinExistence type="predicted"/>
<dbReference type="EMBL" id="BDDD01010072">
    <property type="protein sequence ID" value="GAV92490.1"/>
    <property type="molecule type" value="Genomic_DNA"/>
</dbReference>
<dbReference type="OrthoDB" id="1748960at2759"/>
<gene>
    <name evidence="2" type="ORF">CFOL_v3_35869</name>
</gene>
<feature type="domain" description="Reverse transcriptase zinc-binding" evidence="1">
    <location>
        <begin position="247"/>
        <end position="328"/>
    </location>
</feature>
<dbReference type="Pfam" id="PF13966">
    <property type="entry name" value="zf-RVT"/>
    <property type="match status" value="1"/>
</dbReference>
<evidence type="ECO:0000259" key="1">
    <source>
        <dbReference type="Pfam" id="PF13966"/>
    </source>
</evidence>
<dbReference type="InterPro" id="IPR026960">
    <property type="entry name" value="RVT-Znf"/>
</dbReference>
<sequence>KERILQLSQFTAASLPIKYLGLPLITSRLTKQDCAPLLAKILGRANSWVSRSLSYAGRLQLIRSTLASMHVFWCSTFLLPAEVIKECERTLRRFLWGGNGSAPKRSLVKWTNICLPRPEGGLGIMSLKKHSFWSLPSTGPWSWVWRKILLFGKALNHLVYVCGKGDKFSLWYDPWFYGSSVYAVYGQRVIYDSGLAKSVLVEAVIENEHWNWPTTSPHLIEIQSRVQGIPISSSSDRIFWEVAGHQFSTKKAWALIRNSAPTVDWARLVWHPARIAKHAFCLLAILNALNTLDKLFHRGILSSASCRFNCGQEESVSHLFFACPFTHHI</sequence>
<dbReference type="Proteomes" id="UP000187406">
    <property type="component" value="Unassembled WGS sequence"/>
</dbReference>
<protein>
    <submittedName>
        <fullName evidence="2">Zf-RVT domain-containing protein</fullName>
    </submittedName>
</protein>
<dbReference type="PANTHER" id="PTHR33116">
    <property type="entry name" value="REVERSE TRANSCRIPTASE ZINC-BINDING DOMAIN-CONTAINING PROTEIN-RELATED-RELATED"/>
    <property type="match status" value="1"/>
</dbReference>
<dbReference type="InParanoid" id="A0A1Q3DJ01"/>
<name>A0A1Q3DJ01_CEPFO</name>
<reference evidence="3" key="1">
    <citation type="submission" date="2016-04" db="EMBL/GenBank/DDBJ databases">
        <title>Cephalotus genome sequencing.</title>
        <authorList>
            <person name="Fukushima K."/>
            <person name="Hasebe M."/>
            <person name="Fang X."/>
        </authorList>
    </citation>
    <scope>NUCLEOTIDE SEQUENCE [LARGE SCALE GENOMIC DNA]</scope>
    <source>
        <strain evidence="3">cv. St1</strain>
    </source>
</reference>
<dbReference type="STRING" id="3775.A0A1Q3DJ01"/>
<evidence type="ECO:0000313" key="2">
    <source>
        <dbReference type="EMBL" id="GAV92490.1"/>
    </source>
</evidence>
<keyword evidence="3" id="KW-1185">Reference proteome</keyword>
<organism evidence="2 3">
    <name type="scientific">Cephalotus follicularis</name>
    <name type="common">Albany pitcher plant</name>
    <dbReference type="NCBI Taxonomy" id="3775"/>
    <lineage>
        <taxon>Eukaryota</taxon>
        <taxon>Viridiplantae</taxon>
        <taxon>Streptophyta</taxon>
        <taxon>Embryophyta</taxon>
        <taxon>Tracheophyta</taxon>
        <taxon>Spermatophyta</taxon>
        <taxon>Magnoliopsida</taxon>
        <taxon>eudicotyledons</taxon>
        <taxon>Gunneridae</taxon>
        <taxon>Pentapetalae</taxon>
        <taxon>rosids</taxon>
        <taxon>fabids</taxon>
        <taxon>Oxalidales</taxon>
        <taxon>Cephalotaceae</taxon>
        <taxon>Cephalotus</taxon>
    </lineage>
</organism>
<dbReference type="AlphaFoldDB" id="A0A1Q3DJ01"/>
<accession>A0A1Q3DJ01</accession>
<feature type="non-terminal residue" evidence="2">
    <location>
        <position position="329"/>
    </location>
</feature>
<dbReference type="PANTHER" id="PTHR33116:SF78">
    <property type="entry name" value="OS12G0587133 PROTEIN"/>
    <property type="match status" value="1"/>
</dbReference>
<evidence type="ECO:0000313" key="3">
    <source>
        <dbReference type="Proteomes" id="UP000187406"/>
    </source>
</evidence>
<feature type="non-terminal residue" evidence="2">
    <location>
        <position position="1"/>
    </location>
</feature>
<comment type="caution">
    <text evidence="2">The sequence shown here is derived from an EMBL/GenBank/DDBJ whole genome shotgun (WGS) entry which is preliminary data.</text>
</comment>